<evidence type="ECO:0000256" key="1">
    <source>
        <dbReference type="SAM" id="SignalP"/>
    </source>
</evidence>
<reference evidence="2" key="2">
    <citation type="submission" date="2019-06" db="EMBL/GenBank/DDBJ databases">
        <title>Genomics analysis of Aphanomyces spp. identifies a new class of oomycete effector associated with host adaptation.</title>
        <authorList>
            <person name="Gaulin E."/>
        </authorList>
    </citation>
    <scope>NUCLEOTIDE SEQUENCE</scope>
    <source>
        <strain evidence="2">CBS 578.67</strain>
    </source>
</reference>
<dbReference type="OrthoDB" id="5949092at2759"/>
<dbReference type="Proteomes" id="UP000332933">
    <property type="component" value="Unassembled WGS sequence"/>
</dbReference>
<name>A0A485LK87_9STRA</name>
<organism evidence="3 4">
    <name type="scientific">Aphanomyces stellatus</name>
    <dbReference type="NCBI Taxonomy" id="120398"/>
    <lineage>
        <taxon>Eukaryota</taxon>
        <taxon>Sar</taxon>
        <taxon>Stramenopiles</taxon>
        <taxon>Oomycota</taxon>
        <taxon>Saprolegniomycetes</taxon>
        <taxon>Saprolegniales</taxon>
        <taxon>Verrucalvaceae</taxon>
        <taxon>Aphanomyces</taxon>
    </lineage>
</organism>
<dbReference type="InterPro" id="IPR012334">
    <property type="entry name" value="Pectin_lyas_fold"/>
</dbReference>
<proteinExistence type="predicted"/>
<evidence type="ECO:0000313" key="4">
    <source>
        <dbReference type="Proteomes" id="UP000332933"/>
    </source>
</evidence>
<feature type="signal peptide" evidence="1">
    <location>
        <begin position="1"/>
        <end position="29"/>
    </location>
</feature>
<sequence length="942" mass="100002">MRVSPLQLRLRHVTAWLAVLVTTAPVIHGAQVYVDAVHGNDGTGDGSFATPLQSLPAAQVAVRRQLQAQVASGVLAPIDVILRGGTYTLASTLEFGVQDSGLSSAAVVTYKPYCNPLAPSDLSILPFPYVMGSATPLRYLWNGVNAPSTWTGPIDPLLQVGVNVSSGTIPPTVLWNGTTPTCVDKVGVGHTCYTAMAPCVHDCMTACENDVDKRVYPDSVYAEFYLLFGRDLKKEEACVETCSVSCTTCEKVTLSGMTTIPNAAWTAFTPANAWHLPQAQIYSLDLTAYAPSAAGLIELYVNGVRQPRASFPNVLVSPNNGNIATTTTPTWQSQYISVAATASVGRVLAFSPAAMSSKATNWTRLATAQVEVLSSTTLANTWHGIYAMNQTTIDLDAGGGQINGTIFHQGPDWPHVQGFRVENVFEELDAPGEWYFDSATSTLYVIPPAGVVLSQSTISFPHLKQLVRIRGTPGIDVGFAQPGVGTVVTAVDTETADPAPQQLWATNLAFDGLVFTGTVRTDMELCTHAGVNWLSMTQTTLRPLGRHFDLVPELQPCTWKARRPSASAIARFRMYVVFDDVIVWSDSRVVRPQMGGNAIVLSGRTTQITIALNHIHHIGSSGVAVVAKSVTPHASSHPRQFLHTTNSTISYNQIHDYGLVTRQSAALLVVGTSQTIVYGNLVYAVPPGGVSYSQSNANAGMPPLDSSEPMLVDGDLPGILVRPLAAPLTPPTISAAPLLGGLYTTSINLGRLDNVIFPLQAKIIGGPVCAAAAGRIGTLYGTPTAGCSGCCPTTQDTAGIRNLALGIPAFTTLVAVQPGNVLDLQVKSALHFGTPVDVYVGFHLVTPNRLVELPTWRFHWQVVTRLCTLLQTQQTVSCGGPCGCAVSAGVSNMPACPLGFDAQPTSLACAGPFQAWSTCQTGAMARVLYFNCTELCFQSTCT</sequence>
<feature type="chain" id="PRO_5036355626" evidence="1">
    <location>
        <begin position="30"/>
        <end position="942"/>
    </location>
</feature>
<gene>
    <name evidence="3" type="primary">Aste57867_22393</name>
    <name evidence="2" type="ORF">As57867_022323</name>
    <name evidence="3" type="ORF">ASTE57867_22393</name>
</gene>
<protein>
    <submittedName>
        <fullName evidence="3">Aste57867_22393 protein</fullName>
    </submittedName>
</protein>
<dbReference type="AlphaFoldDB" id="A0A485LK87"/>
<dbReference type="EMBL" id="CAADRA010007074">
    <property type="protein sequence ID" value="VFT99056.1"/>
    <property type="molecule type" value="Genomic_DNA"/>
</dbReference>
<accession>A0A485LK87</accession>
<dbReference type="InterPro" id="IPR011050">
    <property type="entry name" value="Pectin_lyase_fold/virulence"/>
</dbReference>
<evidence type="ECO:0000313" key="3">
    <source>
        <dbReference type="EMBL" id="VFT99056.1"/>
    </source>
</evidence>
<keyword evidence="1" id="KW-0732">Signal</keyword>
<dbReference type="EMBL" id="VJMH01007048">
    <property type="protein sequence ID" value="KAF0685785.1"/>
    <property type="molecule type" value="Genomic_DNA"/>
</dbReference>
<dbReference type="SUPFAM" id="SSF51126">
    <property type="entry name" value="Pectin lyase-like"/>
    <property type="match status" value="1"/>
</dbReference>
<keyword evidence="4" id="KW-1185">Reference proteome</keyword>
<dbReference type="PANTHER" id="PTHR36453">
    <property type="entry name" value="SECRETED PROTEIN-RELATED"/>
    <property type="match status" value="1"/>
</dbReference>
<reference evidence="3 4" key="1">
    <citation type="submission" date="2019-03" db="EMBL/GenBank/DDBJ databases">
        <authorList>
            <person name="Gaulin E."/>
            <person name="Dumas B."/>
        </authorList>
    </citation>
    <scope>NUCLEOTIDE SEQUENCE [LARGE SCALE GENOMIC DNA]</scope>
    <source>
        <strain evidence="3">CBS 568.67</strain>
    </source>
</reference>
<dbReference type="Gene3D" id="2.160.20.10">
    <property type="entry name" value="Single-stranded right-handed beta-helix, Pectin lyase-like"/>
    <property type="match status" value="2"/>
</dbReference>
<dbReference type="PANTHER" id="PTHR36453:SF1">
    <property type="entry name" value="RIGHT HANDED BETA HELIX DOMAIN-CONTAINING PROTEIN"/>
    <property type="match status" value="1"/>
</dbReference>
<evidence type="ECO:0000313" key="2">
    <source>
        <dbReference type="EMBL" id="KAF0685785.1"/>
    </source>
</evidence>